<feature type="domain" description="ABC transporter" evidence="13">
    <location>
        <begin position="391"/>
        <end position="627"/>
    </location>
</feature>
<evidence type="ECO:0000259" key="14">
    <source>
        <dbReference type="PROSITE" id="PS50929"/>
    </source>
</evidence>
<evidence type="ECO:0000256" key="6">
    <source>
        <dbReference type="ARBA" id="ARBA00022741"/>
    </source>
</evidence>
<comment type="similarity">
    <text evidence="2">Belongs to the ABC transporter superfamily. ABCB family. Multidrug resistance exporter (TC 3.A.1.201) subfamily.</text>
</comment>
<dbReference type="FunFam" id="1.20.1560.10:FF:000009">
    <property type="entry name" value="ABC transporter B family member 1"/>
    <property type="match status" value="1"/>
</dbReference>
<dbReference type="GO" id="GO:0005524">
    <property type="term" value="F:ATP binding"/>
    <property type="evidence" value="ECO:0007669"/>
    <property type="project" value="UniProtKB-KW"/>
</dbReference>
<dbReference type="Pfam" id="PF00664">
    <property type="entry name" value="ABC_membrane"/>
    <property type="match status" value="2"/>
</dbReference>
<dbReference type="GO" id="GO:0016887">
    <property type="term" value="F:ATP hydrolysis activity"/>
    <property type="evidence" value="ECO:0007669"/>
    <property type="project" value="InterPro"/>
</dbReference>
<evidence type="ECO:0000256" key="12">
    <source>
        <dbReference type="SAM" id="Phobius"/>
    </source>
</evidence>
<keyword evidence="9 12" id="KW-0472">Membrane</keyword>
<reference evidence="15 16" key="1">
    <citation type="submission" date="2016-09" db="EMBL/GenBank/DDBJ databases">
        <title>The draft genome of Dichanthelium oligosanthes: A C3 panicoid grass species.</title>
        <authorList>
            <person name="Studer A.J."/>
            <person name="Schnable J.C."/>
            <person name="Brutnell T.P."/>
        </authorList>
    </citation>
    <scope>NUCLEOTIDE SEQUENCE [LARGE SCALE GENOMIC DNA]</scope>
    <source>
        <strain evidence="16">cv. Kellogg 1175</strain>
        <tissue evidence="15">Leaf</tissue>
    </source>
</reference>
<feature type="transmembrane region" description="Helical" evidence="12">
    <location>
        <begin position="116"/>
        <end position="136"/>
    </location>
</feature>
<keyword evidence="6" id="KW-0547">Nucleotide-binding</keyword>
<evidence type="ECO:0000259" key="13">
    <source>
        <dbReference type="PROSITE" id="PS50893"/>
    </source>
</evidence>
<accession>A0A1E5W3Q2</accession>
<dbReference type="Gene3D" id="3.40.50.300">
    <property type="entry name" value="P-loop containing nucleotide triphosphate hydrolases"/>
    <property type="match status" value="2"/>
</dbReference>
<dbReference type="GO" id="GO:0010329">
    <property type="term" value="F:auxin efflux transmembrane transporter activity"/>
    <property type="evidence" value="ECO:0007669"/>
    <property type="project" value="UniProtKB-ARBA"/>
</dbReference>
<dbReference type="CDD" id="cd18578">
    <property type="entry name" value="ABC_6TM_Pgp_ABCB1_D2_like"/>
    <property type="match status" value="1"/>
</dbReference>
<dbReference type="Gene3D" id="1.20.1560.10">
    <property type="entry name" value="ABC transporter type 1, transmembrane domain"/>
    <property type="match status" value="1"/>
</dbReference>
<organism evidence="15 16">
    <name type="scientific">Dichanthelium oligosanthes</name>
    <dbReference type="NCBI Taxonomy" id="888268"/>
    <lineage>
        <taxon>Eukaryota</taxon>
        <taxon>Viridiplantae</taxon>
        <taxon>Streptophyta</taxon>
        <taxon>Embryophyta</taxon>
        <taxon>Tracheophyta</taxon>
        <taxon>Spermatophyta</taxon>
        <taxon>Magnoliopsida</taxon>
        <taxon>Liliopsida</taxon>
        <taxon>Poales</taxon>
        <taxon>Poaceae</taxon>
        <taxon>PACMAD clade</taxon>
        <taxon>Panicoideae</taxon>
        <taxon>Panicodae</taxon>
        <taxon>Paniceae</taxon>
        <taxon>Dichantheliinae</taxon>
        <taxon>Dichanthelium</taxon>
    </lineage>
</organism>
<feature type="transmembrane region" description="Helical" evidence="12">
    <location>
        <begin position="936"/>
        <end position="959"/>
    </location>
</feature>
<evidence type="ECO:0000256" key="1">
    <source>
        <dbReference type="ARBA" id="ARBA00004651"/>
    </source>
</evidence>
<feature type="transmembrane region" description="Helical" evidence="12">
    <location>
        <begin position="215"/>
        <end position="236"/>
    </location>
</feature>
<dbReference type="InterPro" id="IPR003439">
    <property type="entry name" value="ABC_transporter-like_ATP-bd"/>
</dbReference>
<feature type="transmembrane region" description="Helical" evidence="12">
    <location>
        <begin position="710"/>
        <end position="734"/>
    </location>
</feature>
<evidence type="ECO:0000256" key="4">
    <source>
        <dbReference type="ARBA" id="ARBA00022692"/>
    </source>
</evidence>
<evidence type="ECO:0000313" key="16">
    <source>
        <dbReference type="Proteomes" id="UP000095767"/>
    </source>
</evidence>
<feature type="region of interest" description="Disordered" evidence="11">
    <location>
        <begin position="1"/>
        <end position="43"/>
    </location>
</feature>
<feature type="transmembrane region" description="Helical" evidence="12">
    <location>
        <begin position="843"/>
        <end position="868"/>
    </location>
</feature>
<keyword evidence="3" id="KW-0813">Transport</keyword>
<comment type="caution">
    <text evidence="15">The sequence shown here is derived from an EMBL/GenBank/DDBJ whole genome shotgun (WGS) entry which is preliminary data.</text>
</comment>
<evidence type="ECO:0000313" key="15">
    <source>
        <dbReference type="EMBL" id="OEL32001.1"/>
    </source>
</evidence>
<dbReference type="SUPFAM" id="SSF90123">
    <property type="entry name" value="ABC transporter transmembrane region"/>
    <property type="match status" value="2"/>
</dbReference>
<dbReference type="GO" id="GO:0015421">
    <property type="term" value="F:ABC-type oligopeptide transporter activity"/>
    <property type="evidence" value="ECO:0007669"/>
    <property type="project" value="TreeGrafter"/>
</dbReference>
<feature type="domain" description="ABC transmembrane type-1" evidence="14">
    <location>
        <begin position="69"/>
        <end position="356"/>
    </location>
</feature>
<evidence type="ECO:0000256" key="8">
    <source>
        <dbReference type="ARBA" id="ARBA00022989"/>
    </source>
</evidence>
<dbReference type="InterPro" id="IPR039421">
    <property type="entry name" value="Type_1_exporter"/>
</dbReference>
<feature type="compositionally biased region" description="Polar residues" evidence="11">
    <location>
        <begin position="642"/>
        <end position="653"/>
    </location>
</feature>
<dbReference type="InterPro" id="IPR017871">
    <property type="entry name" value="ABC_transporter-like_CS"/>
</dbReference>
<dbReference type="Pfam" id="PF00005">
    <property type="entry name" value="ABC_tran"/>
    <property type="match status" value="2"/>
</dbReference>
<keyword evidence="7" id="KW-0067">ATP-binding</keyword>
<dbReference type="InterPro" id="IPR011527">
    <property type="entry name" value="ABC1_TM_dom"/>
</dbReference>
<keyword evidence="16" id="KW-1185">Reference proteome</keyword>
<evidence type="ECO:0000256" key="9">
    <source>
        <dbReference type="ARBA" id="ARBA00023136"/>
    </source>
</evidence>
<dbReference type="OrthoDB" id="6500128at2759"/>
<dbReference type="FunFam" id="1.20.1560.10:FF:000044">
    <property type="entry name" value="ABC transporter B family member 9"/>
    <property type="match status" value="1"/>
</dbReference>
<dbReference type="SUPFAM" id="SSF52540">
    <property type="entry name" value="P-loop containing nucleoside triphosphate hydrolases"/>
    <property type="match status" value="2"/>
</dbReference>
<evidence type="ECO:0000256" key="2">
    <source>
        <dbReference type="ARBA" id="ARBA00007577"/>
    </source>
</evidence>
<keyword evidence="4 12" id="KW-0812">Transmembrane</keyword>
<feature type="region of interest" description="Disordered" evidence="11">
    <location>
        <begin position="629"/>
        <end position="667"/>
    </location>
</feature>
<evidence type="ECO:0000256" key="10">
    <source>
        <dbReference type="ARBA" id="ARBA00023180"/>
    </source>
</evidence>
<dbReference type="GO" id="GO:0010328">
    <property type="term" value="F:auxin influx transmembrane transporter activity"/>
    <property type="evidence" value="ECO:0007669"/>
    <property type="project" value="UniProtKB-ARBA"/>
</dbReference>
<dbReference type="PROSITE" id="PS50929">
    <property type="entry name" value="ABC_TM1F"/>
    <property type="match status" value="2"/>
</dbReference>
<dbReference type="PANTHER" id="PTHR43394">
    <property type="entry name" value="ATP-DEPENDENT PERMEASE MDL1, MITOCHONDRIAL"/>
    <property type="match status" value="1"/>
</dbReference>
<keyword evidence="8 12" id="KW-1133">Transmembrane helix</keyword>
<dbReference type="GO" id="GO:0090374">
    <property type="term" value="P:oligopeptide export from mitochondrion"/>
    <property type="evidence" value="ECO:0007669"/>
    <property type="project" value="TreeGrafter"/>
</dbReference>
<feature type="transmembrane region" description="Helical" evidence="12">
    <location>
        <begin position="291"/>
        <end position="315"/>
    </location>
</feature>
<dbReference type="FunFam" id="3.40.50.300:FF:000066">
    <property type="entry name" value="ABC transporter B family member 1"/>
    <property type="match status" value="2"/>
</dbReference>
<feature type="domain" description="ABC transporter" evidence="13">
    <location>
        <begin position="947"/>
        <end position="1184"/>
    </location>
</feature>
<feature type="domain" description="ABC transmembrane type-1" evidence="14">
    <location>
        <begin position="714"/>
        <end position="982"/>
    </location>
</feature>
<dbReference type="PROSITE" id="PS50893">
    <property type="entry name" value="ABC_TRANSPORTER_2"/>
    <property type="match status" value="2"/>
</dbReference>
<dbReference type="InterPro" id="IPR036640">
    <property type="entry name" value="ABC1_TM_sf"/>
</dbReference>
<dbReference type="CDD" id="cd03249">
    <property type="entry name" value="ABC_MTABC3_MDL1_MDL2"/>
    <property type="match status" value="2"/>
</dbReference>
<dbReference type="GO" id="GO:0005743">
    <property type="term" value="C:mitochondrial inner membrane"/>
    <property type="evidence" value="ECO:0007669"/>
    <property type="project" value="TreeGrafter"/>
</dbReference>
<feature type="transmembrane region" description="Helical" evidence="12">
    <location>
        <begin position="327"/>
        <end position="345"/>
    </location>
</feature>
<gene>
    <name evidence="15" type="ORF">BAE44_0006980</name>
</gene>
<dbReference type="AlphaFoldDB" id="A0A1E5W3Q2"/>
<dbReference type="SMART" id="SM00382">
    <property type="entry name" value="AAA"/>
    <property type="match status" value="2"/>
</dbReference>
<keyword evidence="10" id="KW-0325">Glycoprotein</keyword>
<keyword evidence="5" id="KW-0677">Repeat</keyword>
<feature type="compositionally biased region" description="Basic and acidic residues" evidence="11">
    <location>
        <begin position="630"/>
        <end position="641"/>
    </location>
</feature>
<evidence type="ECO:0000256" key="7">
    <source>
        <dbReference type="ARBA" id="ARBA00022840"/>
    </source>
</evidence>
<dbReference type="Proteomes" id="UP000095767">
    <property type="component" value="Unassembled WGS sequence"/>
</dbReference>
<name>A0A1E5W3Q2_9POAL</name>
<proteinExistence type="inferred from homology"/>
<dbReference type="PROSITE" id="PS00211">
    <property type="entry name" value="ABC_TRANSPORTER_1"/>
    <property type="match status" value="2"/>
</dbReference>
<dbReference type="InterPro" id="IPR003593">
    <property type="entry name" value="AAA+_ATPase"/>
</dbReference>
<evidence type="ECO:0000256" key="11">
    <source>
        <dbReference type="SAM" id="MobiDB-lite"/>
    </source>
</evidence>
<feature type="transmembrane region" description="Helical" evidence="12">
    <location>
        <begin position="754"/>
        <end position="777"/>
    </location>
</feature>
<protein>
    <submittedName>
        <fullName evidence="15">ABC transporter B family member 21</fullName>
    </submittedName>
</protein>
<dbReference type="CDD" id="cd18577">
    <property type="entry name" value="ABC_6TM_Pgp_ABCB1_D1_like"/>
    <property type="match status" value="1"/>
</dbReference>
<evidence type="ECO:0000256" key="5">
    <source>
        <dbReference type="ARBA" id="ARBA00022737"/>
    </source>
</evidence>
<dbReference type="STRING" id="888268.A0A1E5W3Q2"/>
<dbReference type="EMBL" id="LWDX02022249">
    <property type="protein sequence ID" value="OEL32001.1"/>
    <property type="molecule type" value="Genomic_DNA"/>
</dbReference>
<sequence>MPESWRPAEANASPSDAGTAGAPAQNNQSTANGGKGRAAGDAPGAATATRVPFHKLFAFADSTDVALMLMGALGAVANGAAMPFMTVLFGNLIDAFGGAMSIHEVVNRVSNVSLEFIYLAIFSAVASFVQVTCWMITGERQAARIRNLYLKTILRQEIAFFDKYTSTGEVVGRMSGDTVLIQDAMGEKVGKFIQLVVTFFGGFIVAFAQGWLLTLVMMATIPPLVVAGAVMSNVVAKMASLGQAAYAESSVVVEQTIGSIRTVASFTGEKRAVDKYNKSLKSAYKSGVREGLAAGLGMGTVMVLLFCGYSLGIWYGAKLIMEKGYTGAKVMNVIFAVLTGSLALGQASPSMKAFAGGQAAAYKMFETINRTPEIDAYSTTGRKLEDIRGDIEFRDVYFSYPTRPDEQIFKGFSLTIPSGMTIALVGQSGSGKSTVISLIERFYDPQVGDVLIDGVNLKEFQLRWIRSKIGLVSQEPVLFAASIKENIAYGKDNATDQEIRAAAELANAAKFIDKMPQGFDTSVGEHGTQLSGGQKQRIAIARAILKDPRILLLDEATSALDAESERIVQEALDRVMTNRTTVIVAHRLSTVRNADTIAVIHQGTLVEKGPHNELLRDPEGAYSQLIKLQEANRQDNRKADSNARSGKQMSINKSASRTSSRDNSSHHSFSVPFGMPLGIDIQEGSSNKLCDEMPQEVPLSRLASLNKPEIPVLILGSIASVISGVIFPIFAILLSNVIKAFYEPPHLLRKDSQFWSSMFLVFGAVYFLSLPISSYLFSVAGCRLIRRIRLMTFEKVVNMEIEWFDHPENSSGAIGARLSADAAKVRGLVGDALQLVVQNSSTLVAGLVIAFLSNWELSLIILALIPLIGLNGWIQMKFIQGFSADAKIMYEEASQVANDAVSSIRTVASFSAEEKVMDLYKKKCEGPLRTGIRTGIISGIGFGVSFFLLFGVYAASFYAGARLVEDRKTTFPKVFRTVALVGESGSGKSTAISLLQRFYDPDVGHILLDGVDIQKFQLRWLRQQMGLVSQEPALFNDTIRANIAYGKDGQATESEIIAAAELANAHKFISSALQGYDTMVGERGAQLSGGQKQRVAIARAIVKDPKILLLDEATSALDAESERIVQDALERVMVNRTTVIVAHRLSTIQNADLIAVVRNGVIIEKGKHDALINIKDGAYASLVALHSAASS</sequence>
<comment type="subcellular location">
    <subcellularLocation>
        <location evidence="1">Cell membrane</location>
        <topology evidence="1">Multi-pass membrane protein</topology>
    </subcellularLocation>
</comment>
<dbReference type="GO" id="GO:0005886">
    <property type="term" value="C:plasma membrane"/>
    <property type="evidence" value="ECO:0007669"/>
    <property type="project" value="UniProtKB-SubCell"/>
</dbReference>
<evidence type="ECO:0000256" key="3">
    <source>
        <dbReference type="ARBA" id="ARBA00022448"/>
    </source>
</evidence>
<dbReference type="InterPro" id="IPR027417">
    <property type="entry name" value="P-loop_NTPase"/>
</dbReference>
<feature type="transmembrane region" description="Helical" evidence="12">
    <location>
        <begin position="192"/>
        <end position="209"/>
    </location>
</feature>
<feature type="transmembrane region" description="Helical" evidence="12">
    <location>
        <begin position="65"/>
        <end position="90"/>
    </location>
</feature>
<dbReference type="PANTHER" id="PTHR43394:SF16">
    <property type="entry name" value="ABC TRANSPORTER B FAMILY MEMBER 4-LIKE ISOFORM X1"/>
    <property type="match status" value="1"/>
</dbReference>